<evidence type="ECO:0000256" key="5">
    <source>
        <dbReference type="SAM" id="MobiDB-lite"/>
    </source>
</evidence>
<evidence type="ECO:0000313" key="6">
    <source>
        <dbReference type="EMBL" id="KAJ3225300.1"/>
    </source>
</evidence>
<feature type="repeat" description="ANK" evidence="3">
    <location>
        <begin position="817"/>
        <end position="849"/>
    </location>
</feature>
<feature type="repeat" description="ANK" evidence="3">
    <location>
        <begin position="652"/>
        <end position="684"/>
    </location>
</feature>
<feature type="compositionally biased region" description="Basic and acidic residues" evidence="5">
    <location>
        <begin position="41"/>
        <end position="63"/>
    </location>
</feature>
<name>A0AAD5Y2C5_9FUNG</name>
<feature type="region of interest" description="Disordered" evidence="5">
    <location>
        <begin position="1"/>
        <end position="63"/>
    </location>
</feature>
<feature type="compositionally biased region" description="Low complexity" evidence="5">
    <location>
        <begin position="1038"/>
        <end position="1058"/>
    </location>
</feature>
<feature type="repeat" description="ANK" evidence="3">
    <location>
        <begin position="382"/>
        <end position="414"/>
    </location>
</feature>
<evidence type="ECO:0000256" key="2">
    <source>
        <dbReference type="ARBA" id="ARBA00023043"/>
    </source>
</evidence>
<dbReference type="EMBL" id="JADGJW010000065">
    <property type="protein sequence ID" value="KAJ3225300.1"/>
    <property type="molecule type" value="Genomic_DNA"/>
</dbReference>
<keyword evidence="2 3" id="KW-0040">ANK repeat</keyword>
<feature type="repeat" description="ANK" evidence="3">
    <location>
        <begin position="619"/>
        <end position="651"/>
    </location>
</feature>
<feature type="repeat" description="ANK" evidence="3">
    <location>
        <begin position="718"/>
        <end position="750"/>
    </location>
</feature>
<feature type="compositionally biased region" description="Polar residues" evidence="5">
    <location>
        <begin position="1076"/>
        <end position="1087"/>
    </location>
</feature>
<proteinExistence type="predicted"/>
<evidence type="ECO:0000256" key="1">
    <source>
        <dbReference type="ARBA" id="ARBA00022737"/>
    </source>
</evidence>
<dbReference type="Proteomes" id="UP001211065">
    <property type="component" value="Unassembled WGS sequence"/>
</dbReference>
<dbReference type="SMART" id="SM00248">
    <property type="entry name" value="ANK"/>
    <property type="match status" value="16"/>
</dbReference>
<feature type="repeat" description="ANK" evidence="3">
    <location>
        <begin position="586"/>
        <end position="618"/>
    </location>
</feature>
<protein>
    <submittedName>
        <fullName evidence="6">Uncharacterized protein</fullName>
    </submittedName>
</protein>
<feature type="compositionally biased region" description="Basic and acidic residues" evidence="5">
    <location>
        <begin position="1059"/>
        <end position="1070"/>
    </location>
</feature>
<evidence type="ECO:0000256" key="3">
    <source>
        <dbReference type="PROSITE-ProRule" id="PRU00023"/>
    </source>
</evidence>
<dbReference type="Gene3D" id="1.25.40.20">
    <property type="entry name" value="Ankyrin repeat-containing domain"/>
    <property type="match status" value="4"/>
</dbReference>
<organism evidence="6 7">
    <name type="scientific">Clydaea vesicula</name>
    <dbReference type="NCBI Taxonomy" id="447962"/>
    <lineage>
        <taxon>Eukaryota</taxon>
        <taxon>Fungi</taxon>
        <taxon>Fungi incertae sedis</taxon>
        <taxon>Chytridiomycota</taxon>
        <taxon>Chytridiomycota incertae sedis</taxon>
        <taxon>Chytridiomycetes</taxon>
        <taxon>Lobulomycetales</taxon>
        <taxon>Lobulomycetaceae</taxon>
        <taxon>Clydaea</taxon>
    </lineage>
</organism>
<dbReference type="InterPro" id="IPR036770">
    <property type="entry name" value="Ankyrin_rpt-contain_sf"/>
</dbReference>
<dbReference type="InterPro" id="IPR002110">
    <property type="entry name" value="Ankyrin_rpt"/>
</dbReference>
<dbReference type="Pfam" id="PF12796">
    <property type="entry name" value="Ank_2"/>
    <property type="match status" value="5"/>
</dbReference>
<keyword evidence="4" id="KW-0175">Coiled coil</keyword>
<keyword evidence="7" id="KW-1185">Reference proteome</keyword>
<dbReference type="Pfam" id="PF00023">
    <property type="entry name" value="Ank"/>
    <property type="match status" value="1"/>
</dbReference>
<dbReference type="PANTHER" id="PTHR24166:SF52">
    <property type="entry name" value="ANKYRIN REPEAT DOMAIN-CONTAINING PROTEIN 65"/>
    <property type="match status" value="1"/>
</dbReference>
<gene>
    <name evidence="6" type="ORF">HK099_007035</name>
</gene>
<feature type="repeat" description="ANK" evidence="3">
    <location>
        <begin position="685"/>
        <end position="717"/>
    </location>
</feature>
<sequence length="1252" mass="140667">MNSRHRKVAPTEYIGNNSVKRPHSNVNVINHEISSSNSADEGGKVNLEKKKNASRSKEQQEELQLKKNVNSKFIKKRISGANAHKEHKAHSLPRNLDTPLSVRYQTLNSNLGPAEDNAMSRPASAPETFHTKKVPNVSYQRLPTNRSQKFNKNQNHYLENIQLSHSKLGFENDNFPTPRNLPLKKSPVSISPISEIHYNANSITGDELLDILAESAESAGKVVKSGSLEEDAFPLNKLDNFSGYHKPMPAANATEAIFNHLDEDTNFLTNEVGLNFSKRSVNEILSPLMDKVTTEKAYTQFEENKEHIMPTLEGKNSKDIYDEFNGKEYTIEKKFKFESLLQKLSLYQINVLLFHLARVGDLKSLKKLLNVHNLDLNLKDDEGRTPLFYCAIGNHEKSLHFLLKNGSIISNIDSSGRTAFHWACYYGCYNSCKVLFKYLTDSSLINSEDFQGKNFLHLSIYPEKSLTLKFLLRKCKLEVNQVDEEKMTPLMWATFYGNTDNVKLLLKFKGDPFLKDIEGKTALHWSTCNKHSGCCSTLLKFNPELANIKDNLGRVPVHLAAGEGNCAIVETLIKNEITKIGIRDNLRRTPLHWAAVRGHVACTKLLCDRGSNVNKVDQFGASALHYAAERNFRDCVHVLIKKGIAVDCNDENGQTPLLWAASAGNVGVIKMLLENNAQIEVHDINGLTALHLSADAGHTSCCVFLIQKGADVNAPDLKEQTPLFRASINGRTDTALALINEGADVNVNDRDGRFPLHWAASAGHFDVVNILIGQGANPNCVDFAYTSPLHEAAFQGRASVVSYLLQCGALVNAKDEFGITPLHRAAGNNQLECCQLLIEGKAKVNALDFEDVGTPLDLCLRNINYQCIQYLQSVGALTKYEVVLYSVKTIQKFWRKIKENQIELSRSNVTKKSNLNSSSKSGLGTQNRRVNSLKELNKDFEEKILKFELEKLNFKEERLKLEKEKAEFYKEKAAFEEELLRITSEKRKLQISTMQTSNSENPNINHKNNIKLIKKQQSEVLKPLNTIPFKMPIEQQLQQEKLQSSMSSSKKLNLSLSSEPEKKEDIDVNSKKSHHQQSLVNSATSNKLPVTANSLNYSEQQSDMDSNLQAELLSDKNVDANQRAATIIQKVWRSHNSAKIKGPTEDLQNTTKSNDCDVHSNIVNENLPKQKIRHDKLDKSFKGEQLLEKSKKEKAIRQLSKLDNCESENSASTYPIIPSYSETKNSEKMQATNSSLVSLMAVDELMKVYEKA</sequence>
<accession>A0AAD5Y2C5</accession>
<dbReference type="PRINTS" id="PR01415">
    <property type="entry name" value="ANKYRIN"/>
</dbReference>
<dbReference type="AlphaFoldDB" id="A0AAD5Y2C5"/>
<feature type="region of interest" description="Disordered" evidence="5">
    <location>
        <begin position="1038"/>
        <end position="1087"/>
    </location>
</feature>
<keyword evidence="1" id="KW-0677">Repeat</keyword>
<dbReference type="SUPFAM" id="SSF48403">
    <property type="entry name" value="Ankyrin repeat"/>
    <property type="match status" value="2"/>
</dbReference>
<evidence type="ECO:0000313" key="7">
    <source>
        <dbReference type="Proteomes" id="UP001211065"/>
    </source>
</evidence>
<dbReference type="PROSITE" id="PS50297">
    <property type="entry name" value="ANK_REP_REGION"/>
    <property type="match status" value="8"/>
</dbReference>
<dbReference type="PROSITE" id="PS50088">
    <property type="entry name" value="ANK_REPEAT"/>
    <property type="match status" value="9"/>
</dbReference>
<dbReference type="InterPro" id="IPR050889">
    <property type="entry name" value="Dendritic_Spine_Reg/Scaffold"/>
</dbReference>
<reference evidence="6" key="1">
    <citation type="submission" date="2020-05" db="EMBL/GenBank/DDBJ databases">
        <title>Phylogenomic resolution of chytrid fungi.</title>
        <authorList>
            <person name="Stajich J.E."/>
            <person name="Amses K."/>
            <person name="Simmons R."/>
            <person name="Seto K."/>
            <person name="Myers J."/>
            <person name="Bonds A."/>
            <person name="Quandt C.A."/>
            <person name="Barry K."/>
            <person name="Liu P."/>
            <person name="Grigoriev I."/>
            <person name="Longcore J.E."/>
            <person name="James T.Y."/>
        </authorList>
    </citation>
    <scope>NUCLEOTIDE SEQUENCE</scope>
    <source>
        <strain evidence="6">JEL0476</strain>
    </source>
</reference>
<feature type="repeat" description="ANK" evidence="3">
    <location>
        <begin position="784"/>
        <end position="816"/>
    </location>
</feature>
<comment type="caution">
    <text evidence="6">The sequence shown here is derived from an EMBL/GenBank/DDBJ whole genome shotgun (WGS) entry which is preliminary data.</text>
</comment>
<evidence type="ECO:0000256" key="4">
    <source>
        <dbReference type="SAM" id="Coils"/>
    </source>
</evidence>
<feature type="coiled-coil region" evidence="4">
    <location>
        <begin position="923"/>
        <end position="978"/>
    </location>
</feature>
<dbReference type="PANTHER" id="PTHR24166">
    <property type="entry name" value="ROLLING PEBBLES, ISOFORM B"/>
    <property type="match status" value="1"/>
</dbReference>
<feature type="compositionally biased region" description="Polar residues" evidence="5">
    <location>
        <begin position="14"/>
        <end position="39"/>
    </location>
</feature>
<feature type="repeat" description="ANK" evidence="3">
    <location>
        <begin position="751"/>
        <end position="783"/>
    </location>
</feature>